<keyword evidence="3" id="KW-0234">DNA repair</keyword>
<reference evidence="6" key="1">
    <citation type="submission" date="2018-05" db="EMBL/GenBank/DDBJ databases">
        <authorList>
            <person name="Li Y."/>
        </authorList>
    </citation>
    <scope>NUCLEOTIDE SEQUENCE [LARGE SCALE GENOMIC DNA]</scope>
    <source>
        <strain evidence="6">sk1b4</strain>
    </source>
</reference>
<dbReference type="EMBL" id="QETB01000002">
    <property type="protein sequence ID" value="PWF26705.1"/>
    <property type="molecule type" value="Genomic_DNA"/>
</dbReference>
<dbReference type="Proteomes" id="UP000245283">
    <property type="component" value="Unassembled WGS sequence"/>
</dbReference>
<dbReference type="SUPFAM" id="SSF52980">
    <property type="entry name" value="Restriction endonuclease-like"/>
    <property type="match status" value="1"/>
</dbReference>
<keyword evidence="6" id="KW-1185">Reference proteome</keyword>
<dbReference type="OrthoDB" id="9791397at2"/>
<dbReference type="Gene3D" id="3.90.320.10">
    <property type="match status" value="1"/>
</dbReference>
<gene>
    <name evidence="5" type="ORF">DD236_05300</name>
</gene>
<dbReference type="RefSeq" id="WP_109093351.1">
    <property type="nucleotide sequence ID" value="NZ_QETB01000002.1"/>
</dbReference>
<protein>
    <submittedName>
        <fullName evidence="5">Recombinase RecB</fullName>
    </submittedName>
</protein>
<evidence type="ECO:0000256" key="3">
    <source>
        <dbReference type="ARBA" id="ARBA00023204"/>
    </source>
</evidence>
<name>A0A2V1K5W4_9ACTO</name>
<keyword evidence="1" id="KW-0227">DNA damage</keyword>
<dbReference type="GO" id="GO:0004386">
    <property type="term" value="F:helicase activity"/>
    <property type="evidence" value="ECO:0007669"/>
    <property type="project" value="UniProtKB-KW"/>
</dbReference>
<organism evidence="5 6">
    <name type="scientific">Ancrocorticia populi</name>
    <dbReference type="NCBI Taxonomy" id="2175228"/>
    <lineage>
        <taxon>Bacteria</taxon>
        <taxon>Bacillati</taxon>
        <taxon>Actinomycetota</taxon>
        <taxon>Actinomycetes</taxon>
        <taxon>Actinomycetales</taxon>
        <taxon>Actinomycetaceae</taxon>
        <taxon>Ancrocorticia</taxon>
    </lineage>
</organism>
<keyword evidence="2" id="KW-0378">Hydrolase</keyword>
<dbReference type="InterPro" id="IPR038726">
    <property type="entry name" value="PDDEXK_AddAB-type"/>
</dbReference>
<evidence type="ECO:0000313" key="5">
    <source>
        <dbReference type="EMBL" id="PWF26705.1"/>
    </source>
</evidence>
<dbReference type="GO" id="GO:0006281">
    <property type="term" value="P:DNA repair"/>
    <property type="evidence" value="ECO:0007669"/>
    <property type="project" value="UniProtKB-KW"/>
</dbReference>
<dbReference type="InterPro" id="IPR011604">
    <property type="entry name" value="PDDEXK-like_dom_sf"/>
</dbReference>
<feature type="domain" description="PD-(D/E)XK endonuclease-like" evidence="4">
    <location>
        <begin position="7"/>
        <end position="251"/>
    </location>
</feature>
<dbReference type="InterPro" id="IPR011335">
    <property type="entry name" value="Restrct_endonuc-II-like"/>
</dbReference>
<dbReference type="AlphaFoldDB" id="A0A2V1K5W4"/>
<keyword evidence="2" id="KW-0347">Helicase</keyword>
<comment type="caution">
    <text evidence="5">The sequence shown here is derived from an EMBL/GenBank/DDBJ whole genome shotgun (WGS) entry which is preliminary data.</text>
</comment>
<evidence type="ECO:0000313" key="6">
    <source>
        <dbReference type="Proteomes" id="UP000245283"/>
    </source>
</evidence>
<dbReference type="Pfam" id="PF12705">
    <property type="entry name" value="PDDEXK_1"/>
    <property type="match status" value="1"/>
</dbReference>
<accession>A0A2V1K5W4</accession>
<proteinExistence type="predicted"/>
<evidence type="ECO:0000259" key="4">
    <source>
        <dbReference type="Pfam" id="PF12705"/>
    </source>
</evidence>
<evidence type="ECO:0000256" key="1">
    <source>
        <dbReference type="ARBA" id="ARBA00022763"/>
    </source>
</evidence>
<evidence type="ECO:0000256" key="2">
    <source>
        <dbReference type="ARBA" id="ARBA00022806"/>
    </source>
</evidence>
<keyword evidence="2" id="KW-0067">ATP-binding</keyword>
<keyword evidence="2" id="KW-0547">Nucleotide-binding</keyword>
<sequence length="279" mass="31294">MSFHAALSPSRTKDFRQCPLLFRLRAIDRLPEPPSVEALRGTLVHAVLEHLFDADPAQRTEEAAQSLLEPQWQEHVEKSPEDEQLFEDSATFDDWFSSARTLIGNYFTMENPQFLQPDARETFVNATLPSGLHIRGIIDRIDKAPNGALRVVDYKTGKSPSPRFQHEAIFQMQFYAAALFISRGSLPARTQLIYLKDGRTLTYDPVPADVDSLALELDSTWSAIKERIDTGHFEPKTSPLCNWCKFKEFCPAFGGQAPPIDESGVSKLLTAKASTATPR</sequence>